<protein>
    <recommendedName>
        <fullName evidence="2">RBR-type E3 ubiquitin transferase</fullName>
        <ecNumber evidence="2">2.3.2.31</ecNumber>
    </recommendedName>
</protein>
<feature type="compositionally biased region" description="Basic residues" evidence="9">
    <location>
        <begin position="18"/>
        <end position="28"/>
    </location>
</feature>
<dbReference type="AlphaFoldDB" id="A0ABD2IUL7"/>
<dbReference type="EC" id="2.3.2.31" evidence="2"/>
<reference evidence="11 12" key="1">
    <citation type="submission" date="2024-10" db="EMBL/GenBank/DDBJ databases">
        <authorList>
            <person name="Kim D."/>
        </authorList>
    </citation>
    <scope>NUCLEOTIDE SEQUENCE [LARGE SCALE GENOMIC DNA]</scope>
    <source>
        <strain evidence="11">Taebaek</strain>
    </source>
</reference>
<evidence type="ECO:0000259" key="10">
    <source>
        <dbReference type="PROSITE" id="PS51873"/>
    </source>
</evidence>
<comment type="caution">
    <text evidence="11">The sequence shown here is derived from an EMBL/GenBank/DDBJ whole genome shotgun (WGS) entry which is preliminary data.</text>
</comment>
<dbReference type="SMART" id="SM00647">
    <property type="entry name" value="IBR"/>
    <property type="match status" value="1"/>
</dbReference>
<evidence type="ECO:0000256" key="9">
    <source>
        <dbReference type="SAM" id="MobiDB-lite"/>
    </source>
</evidence>
<gene>
    <name evidence="11" type="ORF">niasHS_013883</name>
</gene>
<evidence type="ECO:0000313" key="12">
    <source>
        <dbReference type="Proteomes" id="UP001620645"/>
    </source>
</evidence>
<keyword evidence="8" id="KW-0862">Zinc</keyword>
<feature type="compositionally biased region" description="Acidic residues" evidence="9">
    <location>
        <begin position="34"/>
        <end position="43"/>
    </location>
</feature>
<evidence type="ECO:0000256" key="2">
    <source>
        <dbReference type="ARBA" id="ARBA00012251"/>
    </source>
</evidence>
<dbReference type="PROSITE" id="PS51873">
    <property type="entry name" value="TRIAD"/>
    <property type="match status" value="1"/>
</dbReference>
<name>A0ABD2IUL7_HETSC</name>
<dbReference type="InterPro" id="IPR044066">
    <property type="entry name" value="TRIAD_supradom"/>
</dbReference>
<evidence type="ECO:0000256" key="1">
    <source>
        <dbReference type="ARBA" id="ARBA00001798"/>
    </source>
</evidence>
<feature type="domain" description="RING-type" evidence="10">
    <location>
        <begin position="97"/>
        <end position="303"/>
    </location>
</feature>
<feature type="region of interest" description="Disordered" evidence="9">
    <location>
        <begin position="1"/>
        <end position="55"/>
    </location>
</feature>
<accession>A0ABD2IUL7</accession>
<dbReference type="Proteomes" id="UP001620645">
    <property type="component" value="Unassembled WGS sequence"/>
</dbReference>
<evidence type="ECO:0000313" key="11">
    <source>
        <dbReference type="EMBL" id="KAL3081191.1"/>
    </source>
</evidence>
<comment type="catalytic activity">
    <reaction evidence="1">
        <text>[E2 ubiquitin-conjugating enzyme]-S-ubiquitinyl-L-cysteine + [acceptor protein]-L-lysine = [E2 ubiquitin-conjugating enzyme]-L-cysteine + [acceptor protein]-N(6)-ubiquitinyl-L-lysine.</text>
        <dbReference type="EC" id="2.3.2.31"/>
    </reaction>
</comment>
<dbReference type="PANTHER" id="PTHR11685">
    <property type="entry name" value="RBR FAMILY RING FINGER AND IBR DOMAIN-CONTAINING"/>
    <property type="match status" value="1"/>
</dbReference>
<evidence type="ECO:0000256" key="3">
    <source>
        <dbReference type="ARBA" id="ARBA00022679"/>
    </source>
</evidence>
<evidence type="ECO:0000256" key="6">
    <source>
        <dbReference type="ARBA" id="ARBA00022771"/>
    </source>
</evidence>
<keyword evidence="4" id="KW-0479">Metal-binding</keyword>
<dbReference type="Gene3D" id="1.20.120.1750">
    <property type="match status" value="1"/>
</dbReference>
<evidence type="ECO:0000256" key="4">
    <source>
        <dbReference type="ARBA" id="ARBA00022723"/>
    </source>
</evidence>
<dbReference type="Pfam" id="PF01485">
    <property type="entry name" value="IBR"/>
    <property type="match status" value="1"/>
</dbReference>
<dbReference type="InterPro" id="IPR031127">
    <property type="entry name" value="E3_UB_ligase_RBR"/>
</dbReference>
<keyword evidence="12" id="KW-1185">Reference proteome</keyword>
<dbReference type="GO" id="GO:0061630">
    <property type="term" value="F:ubiquitin protein ligase activity"/>
    <property type="evidence" value="ECO:0007669"/>
    <property type="project" value="UniProtKB-EC"/>
</dbReference>
<dbReference type="EMBL" id="JBICCN010000277">
    <property type="protein sequence ID" value="KAL3081191.1"/>
    <property type="molecule type" value="Genomic_DNA"/>
</dbReference>
<dbReference type="InterPro" id="IPR013083">
    <property type="entry name" value="Znf_RING/FYVE/PHD"/>
</dbReference>
<keyword evidence="5" id="KW-0677">Repeat</keyword>
<dbReference type="InterPro" id="IPR002867">
    <property type="entry name" value="IBR_dom"/>
</dbReference>
<keyword evidence="3" id="KW-0808">Transferase</keyword>
<evidence type="ECO:0000256" key="8">
    <source>
        <dbReference type="ARBA" id="ARBA00022833"/>
    </source>
</evidence>
<dbReference type="GO" id="GO:0008270">
    <property type="term" value="F:zinc ion binding"/>
    <property type="evidence" value="ECO:0007669"/>
    <property type="project" value="UniProtKB-KW"/>
</dbReference>
<keyword evidence="7" id="KW-0833">Ubl conjugation pathway</keyword>
<evidence type="ECO:0000256" key="7">
    <source>
        <dbReference type="ARBA" id="ARBA00022786"/>
    </source>
</evidence>
<dbReference type="Gene3D" id="3.30.40.10">
    <property type="entry name" value="Zinc/RING finger domain, C3HC4 (zinc finger)"/>
    <property type="match status" value="1"/>
</dbReference>
<dbReference type="CDD" id="cd22584">
    <property type="entry name" value="Rcat_RBR_unk"/>
    <property type="match status" value="1"/>
</dbReference>
<keyword evidence="6" id="KW-0863">Zinc-finger</keyword>
<proteinExistence type="predicted"/>
<sequence>MANSKKRGRNANAETKRVNRRSAVKGKHLQIMDVLEEDDEEEATTISTSDLSLADEEKQEKEEHKLCQLTNGEVGTIKANLADFVPLDDDRNCPTQLPIFCGVCFAECAAFDSFALRRYEPFGATHTFCDDCWRQHIGQCLSNGAECQAAAWPPIVRPSSALRSLCSSLDNPLRSGTVNFWSNDAVCAATLSSVPNVTAPFGCPLAKCAHCEEIICCRCAQRQHLPLSCELYELILRSHGQSLQSLLFSGGINRIARGVRCDNCNNLVEKSDGCDHIVCVCGYEFCWRCGGDWKRHKNCVGQGQINVPLFDLVFVKGPNGRKLAKSPGKFFAECAEFRAFRQPNRRKLFKLMDQIFGNDRPSGRQWAEKYLQVSGFVELCLAKRQISGKKSDDFNAATDRLRFTFRTIPFIAKMDNKMTKRRSAGIWWNKITSKWWRSASTLSK</sequence>
<dbReference type="SUPFAM" id="SSF57850">
    <property type="entry name" value="RING/U-box"/>
    <property type="match status" value="1"/>
</dbReference>
<evidence type="ECO:0000256" key="5">
    <source>
        <dbReference type="ARBA" id="ARBA00022737"/>
    </source>
</evidence>
<organism evidence="11 12">
    <name type="scientific">Heterodera schachtii</name>
    <name type="common">Sugarbeet cyst nematode worm</name>
    <name type="synonym">Tylenchus schachtii</name>
    <dbReference type="NCBI Taxonomy" id="97005"/>
    <lineage>
        <taxon>Eukaryota</taxon>
        <taxon>Metazoa</taxon>
        <taxon>Ecdysozoa</taxon>
        <taxon>Nematoda</taxon>
        <taxon>Chromadorea</taxon>
        <taxon>Rhabditida</taxon>
        <taxon>Tylenchina</taxon>
        <taxon>Tylenchomorpha</taxon>
        <taxon>Tylenchoidea</taxon>
        <taxon>Heteroderidae</taxon>
        <taxon>Heteroderinae</taxon>
        <taxon>Heterodera</taxon>
    </lineage>
</organism>